<feature type="transmembrane region" description="Helical" evidence="9">
    <location>
        <begin position="55"/>
        <end position="76"/>
    </location>
</feature>
<dbReference type="InterPro" id="IPR058533">
    <property type="entry name" value="Cation_efflux_TM"/>
</dbReference>
<dbReference type="GO" id="GO:0015086">
    <property type="term" value="F:cadmium ion transmembrane transporter activity"/>
    <property type="evidence" value="ECO:0007669"/>
    <property type="project" value="TreeGrafter"/>
</dbReference>
<dbReference type="InterPro" id="IPR027470">
    <property type="entry name" value="Cation_efflux_CTD"/>
</dbReference>
<evidence type="ECO:0000313" key="13">
    <source>
        <dbReference type="Proteomes" id="UP000539372"/>
    </source>
</evidence>
<dbReference type="Pfam" id="PF16916">
    <property type="entry name" value="ZT_dimer"/>
    <property type="match status" value="1"/>
</dbReference>
<evidence type="ECO:0000256" key="3">
    <source>
        <dbReference type="ARBA" id="ARBA00022448"/>
    </source>
</evidence>
<gene>
    <name evidence="12" type="ORF">HH303_07875</name>
</gene>
<keyword evidence="3" id="KW-0813">Transport</keyword>
<reference evidence="12 13" key="1">
    <citation type="submission" date="2020-04" db="EMBL/GenBank/DDBJ databases">
        <title>Rhodospirillaceae bacterium KN72 isolated from deep sea.</title>
        <authorList>
            <person name="Zhang D.-C."/>
        </authorList>
    </citation>
    <scope>NUCLEOTIDE SEQUENCE [LARGE SCALE GENOMIC DNA]</scope>
    <source>
        <strain evidence="12 13">KN72</strain>
    </source>
</reference>
<keyword evidence="13" id="KW-1185">Reference proteome</keyword>
<evidence type="ECO:0000256" key="6">
    <source>
        <dbReference type="ARBA" id="ARBA00022989"/>
    </source>
</evidence>
<comment type="caution">
    <text evidence="12">The sequence shown here is derived from an EMBL/GenBank/DDBJ whole genome shotgun (WGS) entry which is preliminary data.</text>
</comment>
<dbReference type="Proteomes" id="UP000539372">
    <property type="component" value="Unassembled WGS sequence"/>
</dbReference>
<feature type="transmembrane region" description="Helical" evidence="9">
    <location>
        <begin position="198"/>
        <end position="215"/>
    </location>
</feature>
<dbReference type="Gene3D" id="1.20.1510.10">
    <property type="entry name" value="Cation efflux protein transmembrane domain"/>
    <property type="match status" value="1"/>
</dbReference>
<dbReference type="InterPro" id="IPR027469">
    <property type="entry name" value="Cation_efflux_TMD_sf"/>
</dbReference>
<dbReference type="PANTHER" id="PTHR43840">
    <property type="entry name" value="MITOCHONDRIAL METAL TRANSPORTER 1-RELATED"/>
    <property type="match status" value="1"/>
</dbReference>
<dbReference type="Pfam" id="PF01545">
    <property type="entry name" value="Cation_efflux"/>
    <property type="match status" value="1"/>
</dbReference>
<evidence type="ECO:0000256" key="8">
    <source>
        <dbReference type="ARBA" id="ARBA00068882"/>
    </source>
</evidence>
<evidence type="ECO:0000256" key="9">
    <source>
        <dbReference type="SAM" id="Phobius"/>
    </source>
</evidence>
<keyword evidence="7 9" id="KW-0472">Membrane</keyword>
<dbReference type="AlphaFoldDB" id="A0A7Y0HFB0"/>
<keyword evidence="4" id="KW-1003">Cell membrane</keyword>
<dbReference type="GO" id="GO:0005886">
    <property type="term" value="C:plasma membrane"/>
    <property type="evidence" value="ECO:0007669"/>
    <property type="project" value="UniProtKB-SubCell"/>
</dbReference>
<evidence type="ECO:0000259" key="10">
    <source>
        <dbReference type="Pfam" id="PF01545"/>
    </source>
</evidence>
<dbReference type="GO" id="GO:0006882">
    <property type="term" value="P:intracellular zinc ion homeostasis"/>
    <property type="evidence" value="ECO:0007669"/>
    <property type="project" value="TreeGrafter"/>
</dbReference>
<dbReference type="SUPFAM" id="SSF161111">
    <property type="entry name" value="Cation efflux protein transmembrane domain-like"/>
    <property type="match status" value="1"/>
</dbReference>
<accession>A0A7Y0HFB0</accession>
<feature type="transmembrane region" description="Helical" evidence="9">
    <location>
        <begin position="97"/>
        <end position="115"/>
    </location>
</feature>
<dbReference type="SUPFAM" id="SSF160240">
    <property type="entry name" value="Cation efflux protein cytoplasmic domain-like"/>
    <property type="match status" value="1"/>
</dbReference>
<dbReference type="InterPro" id="IPR036837">
    <property type="entry name" value="Cation_efflux_CTD_sf"/>
</dbReference>
<feature type="transmembrane region" description="Helical" evidence="9">
    <location>
        <begin position="28"/>
        <end position="49"/>
    </location>
</feature>
<dbReference type="InterPro" id="IPR050291">
    <property type="entry name" value="CDF_Transporter"/>
</dbReference>
<dbReference type="GO" id="GO:0015341">
    <property type="term" value="F:zinc efflux antiporter activity"/>
    <property type="evidence" value="ECO:0007669"/>
    <property type="project" value="TreeGrafter"/>
</dbReference>
<dbReference type="EMBL" id="JABBNT010000002">
    <property type="protein sequence ID" value="NMM44393.1"/>
    <property type="molecule type" value="Genomic_DNA"/>
</dbReference>
<evidence type="ECO:0000259" key="11">
    <source>
        <dbReference type="Pfam" id="PF16916"/>
    </source>
</evidence>
<evidence type="ECO:0000256" key="1">
    <source>
        <dbReference type="ARBA" id="ARBA00004651"/>
    </source>
</evidence>
<dbReference type="InterPro" id="IPR002524">
    <property type="entry name" value="Cation_efflux"/>
</dbReference>
<dbReference type="Gene3D" id="3.30.70.1350">
    <property type="entry name" value="Cation efflux protein, cytoplasmic domain"/>
    <property type="match status" value="1"/>
</dbReference>
<protein>
    <recommendedName>
        <fullName evidence="8">Protein p34</fullName>
    </recommendedName>
</protein>
<keyword evidence="6 9" id="KW-1133">Transmembrane helix</keyword>
<evidence type="ECO:0000256" key="5">
    <source>
        <dbReference type="ARBA" id="ARBA00022692"/>
    </source>
</evidence>
<evidence type="ECO:0000256" key="2">
    <source>
        <dbReference type="ARBA" id="ARBA00008114"/>
    </source>
</evidence>
<comment type="similarity">
    <text evidence="2">Belongs to the cation diffusion facilitator (CDF) transporter (TC 2.A.4) family.</text>
</comment>
<name>A0A7Y0HFB0_9PROT</name>
<dbReference type="FunFam" id="3.30.70.1350:FF:000002">
    <property type="entry name" value="Ferrous-iron efflux pump FieF"/>
    <property type="match status" value="1"/>
</dbReference>
<dbReference type="RefSeq" id="WP_169624682.1">
    <property type="nucleotide sequence ID" value="NZ_JABBNT010000002.1"/>
</dbReference>
<dbReference type="GO" id="GO:0015093">
    <property type="term" value="F:ferrous iron transmembrane transporter activity"/>
    <property type="evidence" value="ECO:0007669"/>
    <property type="project" value="TreeGrafter"/>
</dbReference>
<organism evidence="12 13">
    <name type="scientific">Pacificispira spongiicola</name>
    <dbReference type="NCBI Taxonomy" id="2729598"/>
    <lineage>
        <taxon>Bacteria</taxon>
        <taxon>Pseudomonadati</taxon>
        <taxon>Pseudomonadota</taxon>
        <taxon>Alphaproteobacteria</taxon>
        <taxon>Rhodospirillales</taxon>
        <taxon>Rhodospirillaceae</taxon>
        <taxon>Pacificispira</taxon>
    </lineage>
</organism>
<comment type="subcellular location">
    <subcellularLocation>
        <location evidence="1">Cell membrane</location>
        <topology evidence="1">Multi-pass membrane protein</topology>
    </subcellularLocation>
</comment>
<dbReference type="NCBIfam" id="TIGR01297">
    <property type="entry name" value="CDF"/>
    <property type="match status" value="1"/>
</dbReference>
<feature type="transmembrane region" description="Helical" evidence="9">
    <location>
        <begin position="170"/>
        <end position="192"/>
    </location>
</feature>
<evidence type="ECO:0000256" key="4">
    <source>
        <dbReference type="ARBA" id="ARBA00022475"/>
    </source>
</evidence>
<evidence type="ECO:0000256" key="7">
    <source>
        <dbReference type="ARBA" id="ARBA00023136"/>
    </source>
</evidence>
<sequence>MSDTKIQLDPVKELQRARSKENRLVRSATYASATTASILIAAKLAAWVMTDSVAILSSLIDSLLDLGASLVTFFAVRQSLTPADSDHRFGHGKAEPLAALVQAGFIAASAVLLIIQAVDRLIVPEPIHATTVGVGVMVLSIVATLALVAYQRFVIARASSIAVEADSAHYAADLLANIAVIAALLATTFLDIPQIDPIFGICIALYIAHGAWGIATDAFDMLMDKELPDEDREKIKEIALSYSDVQGVHDLRTRRSGPDMFIQMHLDFNGGLTLNRVHSVADAVEKEIMEAFKGAEVIVHEDPVTPLVAHEAPAEFEEQKHD</sequence>
<proteinExistence type="inferred from homology"/>
<keyword evidence="5 9" id="KW-0812">Transmembrane</keyword>
<dbReference type="PANTHER" id="PTHR43840:SF41">
    <property type="entry name" value="CATION-EFFLUX PUMP FIEF"/>
    <property type="match status" value="1"/>
</dbReference>
<evidence type="ECO:0000313" key="12">
    <source>
        <dbReference type="EMBL" id="NMM44393.1"/>
    </source>
</evidence>
<feature type="transmembrane region" description="Helical" evidence="9">
    <location>
        <begin position="127"/>
        <end position="150"/>
    </location>
</feature>
<feature type="domain" description="Cation efflux protein transmembrane" evidence="10">
    <location>
        <begin position="31"/>
        <end position="223"/>
    </location>
</feature>
<feature type="domain" description="Cation efflux protein cytoplasmic" evidence="11">
    <location>
        <begin position="227"/>
        <end position="303"/>
    </location>
</feature>